<dbReference type="PANTHER" id="PTHR13090">
    <property type="entry name" value="ARGININE-HYDROXYLASE NDUFAF5, MITOCHONDRIAL"/>
    <property type="match status" value="1"/>
</dbReference>
<dbReference type="STRING" id="314260.PB2503_12909"/>
<dbReference type="Proteomes" id="UP000001302">
    <property type="component" value="Chromosome"/>
</dbReference>
<evidence type="ECO:0000256" key="3">
    <source>
        <dbReference type="SAM" id="MobiDB-lite"/>
    </source>
</evidence>
<evidence type="ECO:0000256" key="2">
    <source>
        <dbReference type="ARBA" id="ARBA00022679"/>
    </source>
</evidence>
<sequence>MEPPHRPIFNEAARRRKRQRAAAGFIQHAFLHDRAVDEVVDRLEAILRRFEVAAICGPHAKACRSALPPAANVGRAVTIDDIEGADLLAAPDKLPLADGSVELVVSLMTLHAVNDVPGVLREAHRVLAPDGLFLAVFPGERSLSELREALRRGEAAITGSVAPRIAPFIAVRDGGRLLQQAGFALPVADVDHVQVEYAQSGRLFADLRGTGETSVLRAGPKGALRRDVLAAALAAYQDIAPAPDGREGIVATADLVILTGWKPHPRQQKPLKPGSAKTSLAKLFPQE</sequence>
<protein>
    <recommendedName>
        <fullName evidence="4">Methyltransferase type 11 domain-containing protein</fullName>
    </recommendedName>
</protein>
<evidence type="ECO:0000256" key="1">
    <source>
        <dbReference type="ARBA" id="ARBA00022603"/>
    </source>
</evidence>
<dbReference type="InterPro" id="IPR029063">
    <property type="entry name" value="SAM-dependent_MTases_sf"/>
</dbReference>
<keyword evidence="1" id="KW-0489">Methyltransferase</keyword>
<reference evidence="6" key="1">
    <citation type="submission" date="2010-08" db="EMBL/GenBank/DDBJ databases">
        <title>Genome sequence of Parvularcula bermudensis HTCC2503.</title>
        <authorList>
            <person name="Kang D.-M."/>
            <person name="Oh H.-M."/>
            <person name="Cho J.-C."/>
        </authorList>
    </citation>
    <scope>NUCLEOTIDE SEQUENCE [LARGE SCALE GENOMIC DNA]</scope>
    <source>
        <strain evidence="6">ATCC BAA-594 / HTCC2503 / KCTC 12087</strain>
    </source>
</reference>
<keyword evidence="6" id="KW-1185">Reference proteome</keyword>
<dbReference type="RefSeq" id="WP_013301593.1">
    <property type="nucleotide sequence ID" value="NC_014414.1"/>
</dbReference>
<dbReference type="InterPro" id="IPR013216">
    <property type="entry name" value="Methyltransf_11"/>
</dbReference>
<dbReference type="SUPFAM" id="SSF53335">
    <property type="entry name" value="S-adenosyl-L-methionine-dependent methyltransferases"/>
    <property type="match status" value="1"/>
</dbReference>
<feature type="domain" description="Methyltransferase type 11" evidence="4">
    <location>
        <begin position="89"/>
        <end position="134"/>
    </location>
</feature>
<dbReference type="EMBL" id="CP002156">
    <property type="protein sequence ID" value="ADM10619.1"/>
    <property type="molecule type" value="Genomic_DNA"/>
</dbReference>
<dbReference type="GO" id="GO:0008757">
    <property type="term" value="F:S-adenosylmethionine-dependent methyltransferase activity"/>
    <property type="evidence" value="ECO:0007669"/>
    <property type="project" value="InterPro"/>
</dbReference>
<keyword evidence="2" id="KW-0808">Transferase</keyword>
<proteinExistence type="predicted"/>
<name>E0TG48_PARBH</name>
<evidence type="ECO:0000313" key="5">
    <source>
        <dbReference type="EMBL" id="ADM10619.1"/>
    </source>
</evidence>
<evidence type="ECO:0000313" key="6">
    <source>
        <dbReference type="Proteomes" id="UP000001302"/>
    </source>
</evidence>
<dbReference type="Pfam" id="PF08241">
    <property type="entry name" value="Methyltransf_11"/>
    <property type="match status" value="1"/>
</dbReference>
<accession>E0TG48</accession>
<organism evidence="5 6">
    <name type="scientific">Parvularcula bermudensis (strain ATCC BAA-594 / HTCC2503 / KCTC 12087)</name>
    <dbReference type="NCBI Taxonomy" id="314260"/>
    <lineage>
        <taxon>Bacteria</taxon>
        <taxon>Pseudomonadati</taxon>
        <taxon>Pseudomonadota</taxon>
        <taxon>Alphaproteobacteria</taxon>
        <taxon>Parvularculales</taxon>
        <taxon>Parvularculaceae</taxon>
        <taxon>Parvularcula</taxon>
    </lineage>
</organism>
<feature type="region of interest" description="Disordered" evidence="3">
    <location>
        <begin position="264"/>
        <end position="287"/>
    </location>
</feature>
<dbReference type="GO" id="GO:0032259">
    <property type="term" value="P:methylation"/>
    <property type="evidence" value="ECO:0007669"/>
    <property type="project" value="UniProtKB-KW"/>
</dbReference>
<gene>
    <name evidence="5" type="ordered locus">PB2503_12909</name>
</gene>
<dbReference type="HOGENOM" id="CLU_046586_0_3_5"/>
<dbReference type="eggNOG" id="COG2226">
    <property type="taxonomic scope" value="Bacteria"/>
</dbReference>
<reference evidence="5 6" key="2">
    <citation type="journal article" date="2011" name="J. Bacteriol.">
        <title>Complete genome sequence of strain HTCC2503T of Parvularcula bermudensis, the type species of the order "Parvularculales" in the class Alphaproteobacteria.</title>
        <authorList>
            <person name="Oh H.M."/>
            <person name="Kang I."/>
            <person name="Vergin K.L."/>
            <person name="Kang D."/>
            <person name="Rhee K.H."/>
            <person name="Giovannoni S.J."/>
            <person name="Cho J.C."/>
        </authorList>
    </citation>
    <scope>NUCLEOTIDE SEQUENCE [LARGE SCALE GENOMIC DNA]</scope>
    <source>
        <strain evidence="6">ATCC BAA-594 / HTCC2503 / KCTC 12087</strain>
    </source>
</reference>
<dbReference type="OrthoDB" id="9793723at2"/>
<dbReference type="AlphaFoldDB" id="E0TG48"/>
<evidence type="ECO:0000259" key="4">
    <source>
        <dbReference type="Pfam" id="PF08241"/>
    </source>
</evidence>
<dbReference type="Gene3D" id="3.40.50.150">
    <property type="entry name" value="Vaccinia Virus protein VP39"/>
    <property type="match status" value="1"/>
</dbReference>
<dbReference type="InterPro" id="IPR050602">
    <property type="entry name" value="Malonyl-ACP_OMT"/>
</dbReference>
<dbReference type="KEGG" id="pbr:PB2503_12909"/>
<dbReference type="PANTHER" id="PTHR13090:SF1">
    <property type="entry name" value="ARGININE-HYDROXYLASE NDUFAF5, MITOCHONDRIAL"/>
    <property type="match status" value="1"/>
</dbReference>